<dbReference type="PANTHER" id="PTHR33233">
    <property type="entry name" value="ENDONUCLEASE/EXONUCLEASE/PHOSPHATASE"/>
    <property type="match status" value="1"/>
</dbReference>
<organism evidence="2 3">
    <name type="scientific">Carnegiea gigantea</name>
    <dbReference type="NCBI Taxonomy" id="171969"/>
    <lineage>
        <taxon>Eukaryota</taxon>
        <taxon>Viridiplantae</taxon>
        <taxon>Streptophyta</taxon>
        <taxon>Embryophyta</taxon>
        <taxon>Tracheophyta</taxon>
        <taxon>Spermatophyta</taxon>
        <taxon>Magnoliopsida</taxon>
        <taxon>eudicotyledons</taxon>
        <taxon>Gunneridae</taxon>
        <taxon>Pentapetalae</taxon>
        <taxon>Caryophyllales</taxon>
        <taxon>Cactineae</taxon>
        <taxon>Cactaceae</taxon>
        <taxon>Cactoideae</taxon>
        <taxon>Echinocereeae</taxon>
        <taxon>Carnegiea</taxon>
    </lineage>
</organism>
<sequence>MQGYLNRIWANYEVKRVIQVRKGVFLVRFGNLQDKMAVEKRGVYYFDSKPLLVKGWNLEMDLNTKAIKSLPLWVQFPNLDIKYWGFESLSKIGSIVSFPIKTNRYTKEKSMIKYTRLMEWREVQKHPSDGERQIHPDHQSIEHDHQSFTPVFKKSTAKQQQSQSTKGEKQITSIIVSATIYHTWSAQNHAIFSSNHMRPRQTVGQINEQVIHRILYLNTIPRNFIHCIDNILK</sequence>
<protein>
    <recommendedName>
        <fullName evidence="1">DUF4283 domain-containing protein</fullName>
    </recommendedName>
</protein>
<dbReference type="PANTHER" id="PTHR33233:SF17">
    <property type="entry name" value="DUF4283 DOMAIN-CONTAINING PROTEIN"/>
    <property type="match status" value="1"/>
</dbReference>
<feature type="domain" description="DUF4283" evidence="1">
    <location>
        <begin position="1"/>
        <end position="62"/>
    </location>
</feature>
<keyword evidence="3" id="KW-1185">Reference proteome</keyword>
<evidence type="ECO:0000259" key="1">
    <source>
        <dbReference type="Pfam" id="PF14111"/>
    </source>
</evidence>
<name>A0A9Q1GPB0_9CARY</name>
<dbReference type="OrthoDB" id="1939300at2759"/>
<evidence type="ECO:0000313" key="3">
    <source>
        <dbReference type="Proteomes" id="UP001153076"/>
    </source>
</evidence>
<comment type="caution">
    <text evidence="2">The sequence shown here is derived from an EMBL/GenBank/DDBJ whole genome shotgun (WGS) entry which is preliminary data.</text>
</comment>
<dbReference type="EMBL" id="JAKOGI010002059">
    <property type="protein sequence ID" value="KAJ8423089.1"/>
    <property type="molecule type" value="Genomic_DNA"/>
</dbReference>
<evidence type="ECO:0000313" key="2">
    <source>
        <dbReference type="EMBL" id="KAJ8423089.1"/>
    </source>
</evidence>
<accession>A0A9Q1GPB0</accession>
<gene>
    <name evidence="2" type="ORF">Cgig2_023116</name>
</gene>
<reference evidence="2" key="1">
    <citation type="submission" date="2022-04" db="EMBL/GenBank/DDBJ databases">
        <title>Carnegiea gigantea Genome sequencing and assembly v2.</title>
        <authorList>
            <person name="Copetti D."/>
            <person name="Sanderson M.J."/>
            <person name="Burquez A."/>
            <person name="Wojciechowski M.F."/>
        </authorList>
    </citation>
    <scope>NUCLEOTIDE SEQUENCE</scope>
    <source>
        <strain evidence="2">SGP5-SGP5p</strain>
        <tissue evidence="2">Aerial part</tissue>
    </source>
</reference>
<dbReference type="Pfam" id="PF14111">
    <property type="entry name" value="DUF4283"/>
    <property type="match status" value="1"/>
</dbReference>
<dbReference type="AlphaFoldDB" id="A0A9Q1GPB0"/>
<dbReference type="InterPro" id="IPR025558">
    <property type="entry name" value="DUF4283"/>
</dbReference>
<dbReference type="Proteomes" id="UP001153076">
    <property type="component" value="Unassembled WGS sequence"/>
</dbReference>
<proteinExistence type="predicted"/>